<evidence type="ECO:0008006" key="4">
    <source>
        <dbReference type="Google" id="ProtNLM"/>
    </source>
</evidence>
<gene>
    <name evidence="2" type="ORF">GJB61_31110</name>
</gene>
<accession>A0A7X2L5V5</accession>
<proteinExistence type="predicted"/>
<dbReference type="AlphaFoldDB" id="A0A7X2L5V5"/>
<dbReference type="EMBL" id="WJXB01000026">
    <property type="protein sequence ID" value="MRN57381.1"/>
    <property type="molecule type" value="Genomic_DNA"/>
</dbReference>
<organism evidence="2 3">
    <name type="scientific">Paenibacillus monticola</name>
    <dbReference type="NCBI Taxonomy" id="2666075"/>
    <lineage>
        <taxon>Bacteria</taxon>
        <taxon>Bacillati</taxon>
        <taxon>Bacillota</taxon>
        <taxon>Bacilli</taxon>
        <taxon>Bacillales</taxon>
        <taxon>Paenibacillaceae</taxon>
        <taxon>Paenibacillus</taxon>
    </lineage>
</organism>
<feature type="coiled-coil region" evidence="1">
    <location>
        <begin position="50"/>
        <end position="84"/>
    </location>
</feature>
<keyword evidence="1" id="KW-0175">Coiled coil</keyword>
<name>A0A7X2L5V5_9BACL</name>
<evidence type="ECO:0000313" key="2">
    <source>
        <dbReference type="EMBL" id="MRN57381.1"/>
    </source>
</evidence>
<dbReference type="RefSeq" id="WP_154122859.1">
    <property type="nucleotide sequence ID" value="NZ_WJXB01000026.1"/>
</dbReference>
<reference evidence="2 3" key="1">
    <citation type="submission" date="2019-11" db="EMBL/GenBank/DDBJ databases">
        <title>Paenibacillus monticola sp. nov., a novel PGPR strain isolated from mountain sample in China.</title>
        <authorList>
            <person name="Zhao Q."/>
            <person name="Li H.-P."/>
            <person name="Zhang J.-L."/>
        </authorList>
    </citation>
    <scope>NUCLEOTIDE SEQUENCE [LARGE SCALE GENOMIC DNA]</scope>
    <source>
        <strain evidence="2 3">LC-T2</strain>
    </source>
</reference>
<sequence>MSSKQLIFKEDEVERLRTKIGLLSQDTNHLYLQLKGQASNWNGIPLGNDLQQAQVLLNELTVEAEKLEDVIRGALKGVKGLQEENRRAASQLGQQWSALGGLFGSLGGHGNSNGGRISIPAFAQKAATNLIHTVASLLGWDELNQDPRVQQLQGVIKQIGIGTVEKIAAQSELKDIFEARDQIAKAQTAFGVYKAFGNQSQMNAMHKLAEDARAKLESLGIDEVQYQAGKDLGIYYKQAAVRACDYDPSITTSSVPLVQNEAYQLLLRMAMGTGDQADWAKGQLESIHATMKQMIATGVNLGVHVMTNQGAEAWKDVAQFTSSIVQLGSYNLFIKKAQDEKEENSEKSKNAFFKSLDSFKEIGTAFVGTLRTRADKATDSPYDFFNWLTLGITGDLPVAMYEGAKDRSDHMFDSKEKFADWLTLGTVEMAKGAFNPEEAWSADHWMNSLGMVTLLYGPVEKSLLPTGGGLPKPKLPKTIDPVQEINARQSPQFSTNEGLQFNINDIQTDTKSLPKTPVQIHFNNEMDIIRKEQGGKAIEGTGEGTNWEVKTSELVPTVKSGKFNDWFNSKTPDELDELWKDKKIRKAIERELRAPGGMHEWHLVSRAPTFKRWGVSADQVRELRTAISEVEFVNPTGKHGGLGSTAAHNELLRIIDSSTSYDMFIRRLNNWANYRLNGGINSLPPGLRLE</sequence>
<protein>
    <recommendedName>
        <fullName evidence="4">WXG100 family type VII secretion target</fullName>
    </recommendedName>
</protein>
<comment type="caution">
    <text evidence="2">The sequence shown here is derived from an EMBL/GenBank/DDBJ whole genome shotgun (WGS) entry which is preliminary data.</text>
</comment>
<evidence type="ECO:0000256" key="1">
    <source>
        <dbReference type="SAM" id="Coils"/>
    </source>
</evidence>
<evidence type="ECO:0000313" key="3">
    <source>
        <dbReference type="Proteomes" id="UP000463051"/>
    </source>
</evidence>
<dbReference type="Proteomes" id="UP000463051">
    <property type="component" value="Unassembled WGS sequence"/>
</dbReference>
<keyword evidence="3" id="KW-1185">Reference proteome</keyword>